<dbReference type="PANTHER" id="PTHR39179">
    <property type="entry name" value="SPORE COAT PROTEIN I"/>
    <property type="match status" value="1"/>
</dbReference>
<dbReference type="SUPFAM" id="SSF56112">
    <property type="entry name" value="Protein kinase-like (PK-like)"/>
    <property type="match status" value="1"/>
</dbReference>
<dbReference type="Gene3D" id="3.30.200.20">
    <property type="entry name" value="Phosphorylase Kinase, domain 1"/>
    <property type="match status" value="1"/>
</dbReference>
<dbReference type="InterPro" id="IPR047175">
    <property type="entry name" value="CotS-like"/>
</dbReference>
<organism evidence="2 4">
    <name type="scientific">Clostridium septicum</name>
    <dbReference type="NCBI Taxonomy" id="1504"/>
    <lineage>
        <taxon>Bacteria</taxon>
        <taxon>Bacillati</taxon>
        <taxon>Bacillota</taxon>
        <taxon>Clostridia</taxon>
        <taxon>Eubacteriales</taxon>
        <taxon>Clostridiaceae</taxon>
        <taxon>Clostridium</taxon>
    </lineage>
</organism>
<dbReference type="Proteomes" id="UP001055437">
    <property type="component" value="Chromosome"/>
</dbReference>
<protein>
    <submittedName>
        <fullName evidence="2">CotS family spore coat protein</fullName>
    </submittedName>
</protein>
<evidence type="ECO:0000313" key="3">
    <source>
        <dbReference type="EMBL" id="USS01304.1"/>
    </source>
</evidence>
<dbReference type="GO" id="GO:0042601">
    <property type="term" value="C:endospore-forming forespore"/>
    <property type="evidence" value="ECO:0007669"/>
    <property type="project" value="TreeGrafter"/>
</dbReference>
<dbReference type="EMBL" id="CP023671">
    <property type="protein sequence ID" value="AYE34709.1"/>
    <property type="molecule type" value="Genomic_DNA"/>
</dbReference>
<dbReference type="Proteomes" id="UP000280586">
    <property type="component" value="Chromosome"/>
</dbReference>
<dbReference type="NCBIfam" id="TIGR02906">
    <property type="entry name" value="spore_CotS"/>
    <property type="match status" value="1"/>
</dbReference>
<dbReference type="Pfam" id="PF01636">
    <property type="entry name" value="APH"/>
    <property type="match status" value="1"/>
</dbReference>
<evidence type="ECO:0000313" key="4">
    <source>
        <dbReference type="Proteomes" id="UP000280586"/>
    </source>
</evidence>
<dbReference type="OrthoDB" id="9771902at2"/>
<evidence type="ECO:0000259" key="1">
    <source>
        <dbReference type="Pfam" id="PF01636"/>
    </source>
</evidence>
<dbReference type="InterPro" id="IPR014255">
    <property type="entry name" value="Spore_coat_CotS"/>
</dbReference>
<sequence length="331" mass="39633">MNFLDIKNAVENNYSLNVIDIEKVKNTYKIKTEEGDYGVKVIKYKYPHFYFIFSAIRHLQHRNFLKIPEIINTKDGLGFVKIQNNYAYLNEWIPSRKSNYDNLQELEKIAEKLGELHKCSEGFTLSNEMKPRIGWYSWIHVFETRCEEILDFKKRISQKAYKSEFDSLFLEAIDEEVNRGARAILNLKEGKYIEIMDREVCKRGFCHHDFANHNVLIDEENDVNIIDFDYCILDSHLHDLSSLLIRAMKGGKWSVEKASLILNSYSKTHDLYEEELKLMKGFIEFPQGFWQIGLQYYWEQQPWGEEFMVNKISKYLNDREERERFIEEFFR</sequence>
<keyword evidence="5" id="KW-1185">Reference proteome</keyword>
<proteinExistence type="predicted"/>
<keyword evidence="2" id="KW-0946">Virion</keyword>
<gene>
    <name evidence="2" type="ORF">CP523_10010</name>
    <name evidence="3" type="ORF">NH397_02350</name>
</gene>
<keyword evidence="2" id="KW-0167">Capsid protein</keyword>
<dbReference type="PANTHER" id="PTHR39179:SF1">
    <property type="entry name" value="SPORE COAT PROTEIN I"/>
    <property type="match status" value="1"/>
</dbReference>
<reference evidence="2 4" key="1">
    <citation type="submission" date="2017-09" db="EMBL/GenBank/DDBJ databases">
        <authorList>
            <person name="Thomas P."/>
            <person name="Seyboldt C."/>
        </authorList>
    </citation>
    <scope>NUCLEOTIDE SEQUENCE [LARGE SCALE GENOMIC DNA]</scope>
    <source>
        <strain evidence="2 4">DSM 7534</strain>
    </source>
</reference>
<evidence type="ECO:0000313" key="5">
    <source>
        <dbReference type="Proteomes" id="UP001055437"/>
    </source>
</evidence>
<dbReference type="Gene3D" id="3.90.1200.10">
    <property type="match status" value="1"/>
</dbReference>
<accession>A0A9N7JLA5</accession>
<evidence type="ECO:0000313" key="2">
    <source>
        <dbReference type="EMBL" id="AYE34709.1"/>
    </source>
</evidence>
<reference evidence="3" key="2">
    <citation type="submission" date="2022-06" db="EMBL/GenBank/DDBJ databases">
        <authorList>
            <person name="Holder M.E."/>
            <person name="Ajami N.J."/>
            <person name="Petrosino J.F."/>
        </authorList>
    </citation>
    <scope>NUCLEOTIDE SEQUENCE</scope>
    <source>
        <strain evidence="3">RMA 8861</strain>
    </source>
</reference>
<dbReference type="KEGG" id="csep:CP523_10010"/>
<dbReference type="GeneID" id="303561013"/>
<name>A0A9N7JLA5_CLOSE</name>
<dbReference type="InterPro" id="IPR002575">
    <property type="entry name" value="Aminoglycoside_PTrfase"/>
</dbReference>
<dbReference type="RefSeq" id="WP_066676559.1">
    <property type="nucleotide sequence ID" value="NZ_CABMIZ010000017.1"/>
</dbReference>
<dbReference type="AlphaFoldDB" id="A0A9N7JLA5"/>
<feature type="domain" description="Aminoglycoside phosphotransferase" evidence="1">
    <location>
        <begin position="26"/>
        <end position="244"/>
    </location>
</feature>
<dbReference type="InterPro" id="IPR011009">
    <property type="entry name" value="Kinase-like_dom_sf"/>
</dbReference>
<dbReference type="EMBL" id="CP099799">
    <property type="protein sequence ID" value="USS01304.1"/>
    <property type="molecule type" value="Genomic_DNA"/>
</dbReference>